<keyword evidence="3" id="KW-1185">Reference proteome</keyword>
<evidence type="ECO:0000313" key="3">
    <source>
        <dbReference type="Proteomes" id="UP001500866"/>
    </source>
</evidence>
<keyword evidence="1" id="KW-1133">Transmembrane helix</keyword>
<accession>A0ABN1GEU9</accession>
<reference evidence="2 3" key="1">
    <citation type="journal article" date="2019" name="Int. J. Syst. Evol. Microbiol.">
        <title>The Global Catalogue of Microorganisms (GCM) 10K type strain sequencing project: providing services to taxonomists for standard genome sequencing and annotation.</title>
        <authorList>
            <consortium name="The Broad Institute Genomics Platform"/>
            <consortium name="The Broad Institute Genome Sequencing Center for Infectious Disease"/>
            <person name="Wu L."/>
            <person name="Ma J."/>
        </authorList>
    </citation>
    <scope>NUCLEOTIDE SEQUENCE [LARGE SCALE GENOMIC DNA]</scope>
    <source>
        <strain evidence="2 3">JCM 15395</strain>
    </source>
</reference>
<sequence length="79" mass="9233">MSKTVKVLFVLFNVIYFTFDWILLPYVPNPILFGWLPLQLFLLFGTPLIAAFIWGLYFHGFFNTQKHVRYDNQAGGSTK</sequence>
<dbReference type="RefSeq" id="WP_343814656.1">
    <property type="nucleotide sequence ID" value="NZ_BAAADS010000022.1"/>
</dbReference>
<gene>
    <name evidence="2" type="ORF">GCM10009001_29090</name>
</gene>
<dbReference type="EMBL" id="BAAADS010000022">
    <property type="protein sequence ID" value="GAA0609960.1"/>
    <property type="molecule type" value="Genomic_DNA"/>
</dbReference>
<organism evidence="2 3">
    <name type="scientific">Virgibacillus siamensis</name>
    <dbReference type="NCBI Taxonomy" id="480071"/>
    <lineage>
        <taxon>Bacteria</taxon>
        <taxon>Bacillati</taxon>
        <taxon>Bacillota</taxon>
        <taxon>Bacilli</taxon>
        <taxon>Bacillales</taxon>
        <taxon>Bacillaceae</taxon>
        <taxon>Virgibacillus</taxon>
    </lineage>
</organism>
<evidence type="ECO:0000313" key="2">
    <source>
        <dbReference type="EMBL" id="GAA0609960.1"/>
    </source>
</evidence>
<proteinExistence type="predicted"/>
<feature type="transmembrane region" description="Helical" evidence="1">
    <location>
        <begin position="7"/>
        <end position="27"/>
    </location>
</feature>
<dbReference type="Proteomes" id="UP001500866">
    <property type="component" value="Unassembled WGS sequence"/>
</dbReference>
<comment type="caution">
    <text evidence="2">The sequence shown here is derived from an EMBL/GenBank/DDBJ whole genome shotgun (WGS) entry which is preliminary data.</text>
</comment>
<evidence type="ECO:0008006" key="4">
    <source>
        <dbReference type="Google" id="ProtNLM"/>
    </source>
</evidence>
<evidence type="ECO:0000256" key="1">
    <source>
        <dbReference type="SAM" id="Phobius"/>
    </source>
</evidence>
<keyword evidence="1" id="KW-0472">Membrane</keyword>
<keyword evidence="1" id="KW-0812">Transmembrane</keyword>
<protein>
    <recommendedName>
        <fullName evidence="4">DUF3311 domain-containing protein</fullName>
    </recommendedName>
</protein>
<name>A0ABN1GEU9_9BACI</name>
<feature type="transmembrane region" description="Helical" evidence="1">
    <location>
        <begin position="33"/>
        <end position="57"/>
    </location>
</feature>